<dbReference type="GO" id="GO:0043531">
    <property type="term" value="F:ADP binding"/>
    <property type="evidence" value="ECO:0007669"/>
    <property type="project" value="InterPro"/>
</dbReference>
<dbReference type="SUPFAM" id="SSF52540">
    <property type="entry name" value="P-loop containing nucleoside triphosphate hydrolases"/>
    <property type="match status" value="1"/>
</dbReference>
<feature type="domain" description="NB-ARC" evidence="7">
    <location>
        <begin position="195"/>
        <end position="355"/>
    </location>
</feature>
<protein>
    <submittedName>
        <fullName evidence="11">Disease resistance protein RPM1</fullName>
    </submittedName>
</protein>
<dbReference type="InterPro" id="IPR055414">
    <property type="entry name" value="LRR_R13L4/SHOC2-like"/>
</dbReference>
<dbReference type="InterPro" id="IPR027417">
    <property type="entry name" value="P-loop_NTPase"/>
</dbReference>
<dbReference type="Gene3D" id="1.10.8.430">
    <property type="entry name" value="Helical domain of apoptotic protease-activating factors"/>
    <property type="match status" value="1"/>
</dbReference>
<dbReference type="Pfam" id="PF23559">
    <property type="entry name" value="WHD_DRP"/>
    <property type="match status" value="1"/>
</dbReference>
<dbReference type="InterPro" id="IPR044974">
    <property type="entry name" value="Disease_R_plants"/>
</dbReference>
<keyword evidence="6" id="KW-0175">Coiled coil</keyword>
<dbReference type="GO" id="GO:0042742">
    <property type="term" value="P:defense response to bacterium"/>
    <property type="evidence" value="ECO:0007669"/>
    <property type="project" value="UniProtKB-ARBA"/>
</dbReference>
<evidence type="ECO:0000256" key="5">
    <source>
        <dbReference type="ARBA" id="ARBA00022821"/>
    </source>
</evidence>
<dbReference type="InterPro" id="IPR042197">
    <property type="entry name" value="Apaf_helical"/>
</dbReference>
<dbReference type="CDD" id="cd14798">
    <property type="entry name" value="RX-CC_like"/>
    <property type="match status" value="1"/>
</dbReference>
<evidence type="ECO:0000259" key="9">
    <source>
        <dbReference type="Pfam" id="PF23559"/>
    </source>
</evidence>
<proteinExistence type="inferred from homology"/>
<keyword evidence="5" id="KW-0611">Plant defense</keyword>
<feature type="domain" description="Disease resistance protein winged helix" evidence="9">
    <location>
        <begin position="443"/>
        <end position="514"/>
    </location>
</feature>
<name>N1QSQ1_AEGTA</name>
<dbReference type="InterPro" id="IPR032675">
    <property type="entry name" value="LRR_dom_sf"/>
</dbReference>
<dbReference type="Pfam" id="PF23598">
    <property type="entry name" value="LRR_14"/>
    <property type="match status" value="1"/>
</dbReference>
<evidence type="ECO:0000313" key="11">
    <source>
        <dbReference type="EnsemblPlants" id="EMT03313"/>
    </source>
</evidence>
<keyword evidence="2" id="KW-0433">Leucine-rich repeat</keyword>
<dbReference type="FunFam" id="1.10.10.10:FF:000322">
    <property type="entry name" value="Probable disease resistance protein At1g63360"/>
    <property type="match status" value="1"/>
</dbReference>
<dbReference type="Gene3D" id="1.10.10.10">
    <property type="entry name" value="Winged helix-like DNA-binding domain superfamily/Winged helix DNA-binding domain"/>
    <property type="match status" value="1"/>
</dbReference>
<dbReference type="Gene3D" id="1.20.5.4130">
    <property type="match status" value="1"/>
</dbReference>
<evidence type="ECO:0000259" key="7">
    <source>
        <dbReference type="Pfam" id="PF00931"/>
    </source>
</evidence>
<dbReference type="InterPro" id="IPR038005">
    <property type="entry name" value="RX-like_CC"/>
</dbReference>
<dbReference type="InterPro" id="IPR041118">
    <property type="entry name" value="Rx_N"/>
</dbReference>
<dbReference type="PANTHER" id="PTHR23155">
    <property type="entry name" value="DISEASE RESISTANCE PROTEIN RP"/>
    <property type="match status" value="1"/>
</dbReference>
<dbReference type="SUPFAM" id="SSF52058">
    <property type="entry name" value="L domain-like"/>
    <property type="match status" value="2"/>
</dbReference>
<dbReference type="GO" id="GO:0002758">
    <property type="term" value="P:innate immune response-activating signaling pathway"/>
    <property type="evidence" value="ECO:0007669"/>
    <property type="project" value="UniProtKB-ARBA"/>
</dbReference>
<accession>N1QSQ1</accession>
<sequence length="1091" mass="124287">MAEAALLLVTTKIGKAVATETLHYARPWLTKKAGSIAELPTNMTLIKNDLEVIQAFIKDTGGKGLIDGVTETWIGQVRRLAYDMEDIVDQYMYVVGKHHQKGSKWSYVKKIVKKPQYLFTLDEIATALERINQALIRLKQNKDWTQPIAGVGDVYATNYDSQQQLYLPGHDYSISDDELVGIDKNRDILMGSLNLEKSLDLQIIALWGMGGIGKSTLVNNVFRNEASNFECRVWVSVSQSYKLDDIWRIMLKEIYSKDQKAFDGEKLTCAELQDELKETLKTKRYLIILDDVWTAEAFRKIKGVLVDTKMGSRIIITTRSDEVASQADDGYKIKVEPLEKEDAWRLFCRKAFPRTENHICPLALRKCGESIVEKCDGLPLALVSIGSILSLKEQNDTEWGLFEAQLISELNNNSNLKHVVKILNLSYKYLPDDLKSCFLYCAMFPEDHMIQRKRLIRLWVAEGFIKQNGNCSLEDVAEGYLRELVRRSMLQVVKRNSFNRIKCVRMHDLVRELAIFQCKRESFGTTYDDSHGVMQVESDSRRMSVLQCKNDTQPSIGQCRLRTFIAFNTSMGSFPWFSSESKYLAVLELSGLPIETVPNSIGELFNLRYLGLNETKVKVLPKSVVNLHNLETLSLRGADCLYLPRGSKKLKSLRHIIMGKLLDQSWLSFKSFECMEPFNGLWSFKNLQTLGAVRASKAFVAKLASLSQLRTLSISGVRGIHCAQLCDSLSKMHQLSVLEIIAINEDEVLQLEILTLSNRLRKLCLYGRFSEGTFKSPFFSSNGDVLHKISLRWSQLSENPVPRLSELSNLTQIVLMKAYTGQEINFQPVWFPNVKILFLLNLPHVNQICIHEGALVRLGKLVIRNLAELRDIPGLGHLKSLKDTQFIDMHPDFTGSGRLSLSWADGFEVLVVVFMLSDAKLPLGIITMYFYTVIHLELHGRFSEGTLKSPFFSSNGDVLHKTFLRWSQLSENPVPRLSELSNLTEIHIRKAYTGQELTFQAEWFPNVKILSLSDLPHVNQIFIHKGALVRLEELVISDLVVLRDIPTGLEHLKSLQEAFFRHMHPDFDRNLRRAIPEHIPRVYCTIRPGEA</sequence>
<dbReference type="PANTHER" id="PTHR23155:SF1232">
    <property type="entry name" value="OS09G0270700 PROTEIN"/>
    <property type="match status" value="1"/>
</dbReference>
<dbReference type="GO" id="GO:0009626">
    <property type="term" value="P:plant-type hypersensitive response"/>
    <property type="evidence" value="ECO:0007669"/>
    <property type="project" value="UniProtKB-ARBA"/>
</dbReference>
<evidence type="ECO:0000256" key="3">
    <source>
        <dbReference type="ARBA" id="ARBA00022737"/>
    </source>
</evidence>
<dbReference type="EnsemblPlants" id="EMT03313">
    <property type="protein sequence ID" value="EMT03313"/>
    <property type="gene ID" value="F775_33082"/>
</dbReference>
<dbReference type="Pfam" id="PF00931">
    <property type="entry name" value="NB-ARC"/>
    <property type="match status" value="1"/>
</dbReference>
<evidence type="ECO:0000259" key="10">
    <source>
        <dbReference type="Pfam" id="PF23598"/>
    </source>
</evidence>
<feature type="domain" description="Disease resistance R13L4/SHOC-2-like LRR" evidence="10">
    <location>
        <begin position="561"/>
        <end position="885"/>
    </location>
</feature>
<keyword evidence="4" id="KW-0547">Nucleotide-binding</keyword>
<dbReference type="InterPro" id="IPR036388">
    <property type="entry name" value="WH-like_DNA-bd_sf"/>
</dbReference>
<dbReference type="InterPro" id="IPR002182">
    <property type="entry name" value="NB-ARC"/>
</dbReference>
<dbReference type="PRINTS" id="PR00364">
    <property type="entry name" value="DISEASERSIST"/>
</dbReference>
<dbReference type="InterPro" id="IPR058922">
    <property type="entry name" value="WHD_DRP"/>
</dbReference>
<feature type="domain" description="Disease resistance N-terminal" evidence="8">
    <location>
        <begin position="29"/>
        <end position="105"/>
    </location>
</feature>
<dbReference type="Gene3D" id="3.80.10.10">
    <property type="entry name" value="Ribonuclease Inhibitor"/>
    <property type="match status" value="2"/>
</dbReference>
<dbReference type="FunFam" id="3.40.50.300:FF:001091">
    <property type="entry name" value="Probable disease resistance protein At1g61300"/>
    <property type="match status" value="1"/>
</dbReference>
<dbReference type="AlphaFoldDB" id="N1QSQ1"/>
<organism evidence="11">
    <name type="scientific">Aegilops tauschii</name>
    <name type="common">Tausch's goatgrass</name>
    <name type="synonym">Aegilops squarrosa</name>
    <dbReference type="NCBI Taxonomy" id="37682"/>
    <lineage>
        <taxon>Eukaryota</taxon>
        <taxon>Viridiplantae</taxon>
        <taxon>Streptophyta</taxon>
        <taxon>Embryophyta</taxon>
        <taxon>Tracheophyta</taxon>
        <taxon>Spermatophyta</taxon>
        <taxon>Magnoliopsida</taxon>
        <taxon>Liliopsida</taxon>
        <taxon>Poales</taxon>
        <taxon>Poaceae</taxon>
        <taxon>BOP clade</taxon>
        <taxon>Pooideae</taxon>
        <taxon>Triticodae</taxon>
        <taxon>Triticeae</taxon>
        <taxon>Triticinae</taxon>
        <taxon>Aegilops</taxon>
    </lineage>
</organism>
<evidence type="ECO:0000256" key="2">
    <source>
        <dbReference type="ARBA" id="ARBA00022614"/>
    </source>
</evidence>
<evidence type="ECO:0000256" key="6">
    <source>
        <dbReference type="ARBA" id="ARBA00023054"/>
    </source>
</evidence>
<dbReference type="Pfam" id="PF18052">
    <property type="entry name" value="Rx_N"/>
    <property type="match status" value="1"/>
</dbReference>
<evidence type="ECO:0000256" key="1">
    <source>
        <dbReference type="ARBA" id="ARBA00008894"/>
    </source>
</evidence>
<keyword evidence="3" id="KW-0677">Repeat</keyword>
<evidence type="ECO:0000256" key="4">
    <source>
        <dbReference type="ARBA" id="ARBA00022741"/>
    </source>
</evidence>
<comment type="similarity">
    <text evidence="1">Belongs to the disease resistance NB-LRR family.</text>
</comment>
<reference evidence="11" key="1">
    <citation type="submission" date="2015-06" db="UniProtKB">
        <authorList>
            <consortium name="EnsemblPlants"/>
        </authorList>
    </citation>
    <scope>IDENTIFICATION</scope>
</reference>
<dbReference type="Gene3D" id="3.40.50.300">
    <property type="entry name" value="P-loop containing nucleotide triphosphate hydrolases"/>
    <property type="match status" value="1"/>
</dbReference>
<evidence type="ECO:0000259" key="8">
    <source>
        <dbReference type="Pfam" id="PF18052"/>
    </source>
</evidence>